<organism evidence="2 3">
    <name type="scientific">Halobium palmae</name>
    <dbReference type="NCBI Taxonomy" id="1776492"/>
    <lineage>
        <taxon>Archaea</taxon>
        <taxon>Methanobacteriati</taxon>
        <taxon>Methanobacteriota</taxon>
        <taxon>Stenosarchaea group</taxon>
        <taxon>Halobacteria</taxon>
        <taxon>Halobacteriales</taxon>
        <taxon>Haloferacaceae</taxon>
        <taxon>Halobium</taxon>
    </lineage>
</organism>
<proteinExistence type="predicted"/>
<comment type="caution">
    <text evidence="2">The sequence shown here is derived from an EMBL/GenBank/DDBJ whole genome shotgun (WGS) entry which is preliminary data.</text>
</comment>
<accession>A0ABD5S3D1</accession>
<name>A0ABD5S3D1_9EURY</name>
<dbReference type="EMBL" id="JBHSWU010000894">
    <property type="protein sequence ID" value="MFC6726111.1"/>
    <property type="molecule type" value="Genomic_DNA"/>
</dbReference>
<gene>
    <name evidence="2" type="ORF">ACFQE1_17415</name>
</gene>
<feature type="domain" description="DUF7999" evidence="1">
    <location>
        <begin position="2"/>
        <end position="62"/>
    </location>
</feature>
<keyword evidence="3" id="KW-1185">Reference proteome</keyword>
<sequence>WRSMTRHGTVTVFVEAEHTCRHLVDFASEEAEALLDGLPTGATLPIEMERVAGRGDGWRVTGIP</sequence>
<feature type="non-terminal residue" evidence="2">
    <location>
        <position position="1"/>
    </location>
</feature>
<evidence type="ECO:0000313" key="2">
    <source>
        <dbReference type="EMBL" id="MFC6726111.1"/>
    </source>
</evidence>
<dbReference type="InterPro" id="IPR058312">
    <property type="entry name" value="DUF7999"/>
</dbReference>
<evidence type="ECO:0000313" key="3">
    <source>
        <dbReference type="Proteomes" id="UP001596328"/>
    </source>
</evidence>
<reference evidence="2 3" key="1">
    <citation type="journal article" date="2019" name="Int. J. Syst. Evol. Microbiol.">
        <title>The Global Catalogue of Microorganisms (GCM) 10K type strain sequencing project: providing services to taxonomists for standard genome sequencing and annotation.</title>
        <authorList>
            <consortium name="The Broad Institute Genomics Platform"/>
            <consortium name="The Broad Institute Genome Sequencing Center for Infectious Disease"/>
            <person name="Wu L."/>
            <person name="Ma J."/>
        </authorList>
    </citation>
    <scope>NUCLEOTIDE SEQUENCE [LARGE SCALE GENOMIC DNA]</scope>
    <source>
        <strain evidence="2 3">NBRC 111368</strain>
    </source>
</reference>
<dbReference type="AlphaFoldDB" id="A0ABD5S3D1"/>
<evidence type="ECO:0000259" key="1">
    <source>
        <dbReference type="Pfam" id="PF26006"/>
    </source>
</evidence>
<protein>
    <recommendedName>
        <fullName evidence="1">DUF7999 domain-containing protein</fullName>
    </recommendedName>
</protein>
<dbReference type="Proteomes" id="UP001596328">
    <property type="component" value="Unassembled WGS sequence"/>
</dbReference>
<dbReference type="Pfam" id="PF26006">
    <property type="entry name" value="DUF7999"/>
    <property type="match status" value="1"/>
</dbReference>